<feature type="compositionally biased region" description="Basic residues" evidence="1">
    <location>
        <begin position="185"/>
        <end position="202"/>
    </location>
</feature>
<organism evidence="2 3">
    <name type="scientific">Ustilago trichophora</name>
    <dbReference type="NCBI Taxonomy" id="86804"/>
    <lineage>
        <taxon>Eukaryota</taxon>
        <taxon>Fungi</taxon>
        <taxon>Dikarya</taxon>
        <taxon>Basidiomycota</taxon>
        <taxon>Ustilaginomycotina</taxon>
        <taxon>Ustilaginomycetes</taxon>
        <taxon>Ustilaginales</taxon>
        <taxon>Ustilaginaceae</taxon>
        <taxon>Ustilago</taxon>
    </lineage>
</organism>
<accession>A0A5C3DYI6</accession>
<sequence>MSFTTPLPTPGSAASSSIWARRMITKSVPTSEAEVELNVLSLLLDVPLASLDETTLSCPVSPVSLHSPSSGPWSNSIGLDNVGSLDAIGRTSCSPMLRGKSADCFYQDDHSWEMHTAQTAVKAALDVLEEPSLSRGLRISTTNQLGGGGWGNRACLTAPLSPALSSPVSPVESSFSATESDGIKKKGRARMSQEKRKRLARRREREALVAAITTPSNSDLHMPQQQLQYSHSAPVTPIRSQFNPIVSASGFPFGGYDAFSSSSPISSPRLFDLPISPALTSASTAAFGSVATPSSSPISSLTDTLSSSPPTLVIQPPSPQRLRILRPTQPKSQQQQRWSGFTPSNLASVY</sequence>
<dbReference type="AlphaFoldDB" id="A0A5C3DYI6"/>
<proteinExistence type="predicted"/>
<dbReference type="EMBL" id="OOIN01000004">
    <property type="protein sequence ID" value="SPO22311.1"/>
    <property type="molecule type" value="Genomic_DNA"/>
</dbReference>
<evidence type="ECO:0000313" key="2">
    <source>
        <dbReference type="EMBL" id="SPO22311.1"/>
    </source>
</evidence>
<reference evidence="2 3" key="1">
    <citation type="submission" date="2018-03" db="EMBL/GenBank/DDBJ databases">
        <authorList>
            <person name="Guldener U."/>
        </authorList>
    </citation>
    <scope>NUCLEOTIDE SEQUENCE [LARGE SCALE GENOMIC DNA]</scope>
    <source>
        <strain evidence="2 3">NBRC100155</strain>
    </source>
</reference>
<evidence type="ECO:0000313" key="3">
    <source>
        <dbReference type="Proteomes" id="UP000324022"/>
    </source>
</evidence>
<name>A0A5C3DYI6_9BASI</name>
<dbReference type="OrthoDB" id="2555305at2759"/>
<dbReference type="Proteomes" id="UP000324022">
    <property type="component" value="Unassembled WGS sequence"/>
</dbReference>
<evidence type="ECO:0000256" key="1">
    <source>
        <dbReference type="SAM" id="MobiDB-lite"/>
    </source>
</evidence>
<feature type="compositionally biased region" description="Low complexity" evidence="1">
    <location>
        <begin position="292"/>
        <end position="312"/>
    </location>
</feature>
<feature type="region of interest" description="Disordered" evidence="1">
    <location>
        <begin position="167"/>
        <end position="203"/>
    </location>
</feature>
<protein>
    <submittedName>
        <fullName evidence="2">Uncharacterized protein</fullName>
    </submittedName>
</protein>
<feature type="region of interest" description="Disordered" evidence="1">
    <location>
        <begin position="290"/>
        <end position="350"/>
    </location>
</feature>
<gene>
    <name evidence="2" type="ORF">UTRI_00989</name>
</gene>
<feature type="compositionally biased region" description="Polar residues" evidence="1">
    <location>
        <begin position="329"/>
        <end position="350"/>
    </location>
</feature>
<keyword evidence="3" id="KW-1185">Reference proteome</keyword>
<feature type="compositionally biased region" description="Low complexity" evidence="1">
    <location>
        <begin position="167"/>
        <end position="177"/>
    </location>
</feature>